<evidence type="ECO:0000256" key="10">
    <source>
        <dbReference type="ARBA" id="ARBA00022932"/>
    </source>
</evidence>
<dbReference type="GO" id="GO:0005737">
    <property type="term" value="C:cytoplasm"/>
    <property type="evidence" value="ECO:0007669"/>
    <property type="project" value="UniProtKB-SubCell"/>
</dbReference>
<dbReference type="CDD" id="cd04485">
    <property type="entry name" value="DnaE_OBF"/>
    <property type="match status" value="1"/>
</dbReference>
<dbReference type="AlphaFoldDB" id="A0A091BHW3"/>
<dbReference type="InterPro" id="IPR016195">
    <property type="entry name" value="Pol/histidinol_Pase-like"/>
</dbReference>
<keyword evidence="5 13" id="KW-0963">Cytoplasm</keyword>
<dbReference type="Pfam" id="PF01336">
    <property type="entry name" value="tRNA_anti-codon"/>
    <property type="match status" value="1"/>
</dbReference>
<comment type="caution">
    <text evidence="15">The sequence shown here is derived from an EMBL/GenBank/DDBJ whole genome shotgun (WGS) entry which is preliminary data.</text>
</comment>
<evidence type="ECO:0000256" key="3">
    <source>
        <dbReference type="ARBA" id="ARBA00012417"/>
    </source>
</evidence>
<feature type="domain" description="Polymerase/histidinol phosphatase N-terminal" evidence="14">
    <location>
        <begin position="22"/>
        <end position="89"/>
    </location>
</feature>
<organism evidence="15 16">
    <name type="scientific">Arenimonas composti TR7-09 = DSM 18010</name>
    <dbReference type="NCBI Taxonomy" id="1121013"/>
    <lineage>
        <taxon>Bacteria</taxon>
        <taxon>Pseudomonadati</taxon>
        <taxon>Pseudomonadota</taxon>
        <taxon>Gammaproteobacteria</taxon>
        <taxon>Lysobacterales</taxon>
        <taxon>Lysobacteraceae</taxon>
        <taxon>Arenimonas</taxon>
    </lineage>
</organism>
<dbReference type="InterPro" id="IPR040982">
    <property type="entry name" value="DNA_pol3_finger"/>
</dbReference>
<dbReference type="Gene3D" id="1.10.150.870">
    <property type="match status" value="1"/>
</dbReference>
<dbReference type="Pfam" id="PF17657">
    <property type="entry name" value="DNA_pol3_finger"/>
    <property type="match status" value="1"/>
</dbReference>
<dbReference type="PANTHER" id="PTHR32294:SF4">
    <property type="entry name" value="ERROR-PRONE DNA POLYMERASE"/>
    <property type="match status" value="1"/>
</dbReference>
<keyword evidence="8 13" id="KW-0235">DNA replication</keyword>
<dbReference type="InterPro" id="IPR003141">
    <property type="entry name" value="Pol/His_phosphatase_N"/>
</dbReference>
<evidence type="ECO:0000256" key="6">
    <source>
        <dbReference type="ARBA" id="ARBA00022679"/>
    </source>
</evidence>
<dbReference type="GO" id="GO:0003676">
    <property type="term" value="F:nucleic acid binding"/>
    <property type="evidence" value="ECO:0007669"/>
    <property type="project" value="InterPro"/>
</dbReference>
<dbReference type="InterPro" id="IPR023073">
    <property type="entry name" value="DnaE2"/>
</dbReference>
<dbReference type="NCBIfam" id="TIGR00594">
    <property type="entry name" value="polc"/>
    <property type="match status" value="1"/>
</dbReference>
<evidence type="ECO:0000256" key="12">
    <source>
        <dbReference type="ARBA" id="ARBA00049244"/>
    </source>
</evidence>
<dbReference type="Proteomes" id="UP000029391">
    <property type="component" value="Unassembled WGS sequence"/>
</dbReference>
<dbReference type="STRING" id="1121013.GCA_000426365_01918"/>
<dbReference type="EC" id="2.7.7.7" evidence="3 13"/>
<dbReference type="InterPro" id="IPR011708">
    <property type="entry name" value="DNA_pol3_alpha_NTPase_dom"/>
</dbReference>
<dbReference type="GO" id="GO:0006281">
    <property type="term" value="P:DNA repair"/>
    <property type="evidence" value="ECO:0007669"/>
    <property type="project" value="UniProtKB-UniRule"/>
</dbReference>
<dbReference type="GO" id="GO:0006260">
    <property type="term" value="P:DNA replication"/>
    <property type="evidence" value="ECO:0007669"/>
    <property type="project" value="UniProtKB-KW"/>
</dbReference>
<reference evidence="15 16" key="1">
    <citation type="submission" date="2013-09" db="EMBL/GenBank/DDBJ databases">
        <title>Genome sequencing of Arenimonas composti.</title>
        <authorList>
            <person name="Chen F."/>
            <person name="Wang G."/>
        </authorList>
    </citation>
    <scope>NUCLEOTIDE SEQUENCE [LARGE SCALE GENOMIC DNA]</scope>
    <source>
        <strain evidence="15 16">TR7-09</strain>
    </source>
</reference>
<dbReference type="Gene3D" id="3.20.20.140">
    <property type="entry name" value="Metal-dependent hydrolases"/>
    <property type="match status" value="1"/>
</dbReference>
<evidence type="ECO:0000256" key="8">
    <source>
        <dbReference type="ARBA" id="ARBA00022705"/>
    </source>
</evidence>
<sequence>MSAALPPPPRPAAPSASLPGYAELHCLSSFSFGRGASSARELFERARQQGYTALAITDECTLAGIVRAWESAKQTGVKLITGAEFTLDDGLRCVLLVEDLTGYRNLGRLITRGRRRSEKGNYRIDRGDFAADAGDGGDAGGRRDGDDGDPCAGLLALWLPGAEPEPEQARWLQQHFPDRCWLAVELHRGPDDDARLAQLLALAEELAMPPVAAGDVHMHVRGRRALQDVLSATRHHVTVAEAGALLFPNGERHLRTRRALAAIHPPALLAETLRIAERCRFDLGSLKYDYPRELVPAGHTLRSWLRRLSFRGLRRRWPDGVRADVVRQVRAELRLIAELQYEAFFLTVEDIVRFAREQGILCQGRGSAANSAVCYALHITEVDPTHTRLLFGRFLSKERDEPPDIDVDFEHERREEVIQYVYRKYGRERAALAATVICYRGRSAVRDVAKALGLPPDQVDELARSLSWWDDLDDAATRVRERGFDPESPPIRRVLALAAELVGMPRHLSQHVGGFVISDAPLSRLVPLQNAAMPERTIIEWDKDDLESLGLLKVDCLALGMLTAVRKCLQLLRDTHALELTPSAILLAQDDAPERAAAAKQATYAMIRAADTVGVFQIESRAQMAMLPRLQPRDFYDLVIQVAIVRPGPIQGDMVHPYLARRQGKEAVDYPKDELRPVLERTLGIPLFQEQVMELTMVAGGFTAGEADAVRRGMAAWKRRGGLGEFRDKLFAGMQARGYERAFAERIYSQIEGFADYGFPESHAASFALLTYVSAWLKCRFPAAFACALLNAQPLGFYSPSQIVQDVRRHGVGVRPVDVRHSFWDNTLEAVAVGERGARARPPGQDPRDARTLLRLGMRQVAGLAQAVAERIVAARAAQAFAGVEDLCRRAQLDARSRTLLAEAGALQGLAGHRHRAAWAVAGVEKQTDLFAGSPEEDAVTLPVPAVGEDVLADYARTGLSLGPHPLRLLRPRLRARRYRASCELENTRHGSAVRFAGLVTGRQRPQTASGVTFVTLEDEHGMVNVVVWHALGERQRRVLVESTLMGVEGRWETVDGVRHLIATRLLDESALAGGLHAPSRDFR</sequence>
<dbReference type="EMBL" id="AWXU01000020">
    <property type="protein sequence ID" value="KFN50364.1"/>
    <property type="molecule type" value="Genomic_DNA"/>
</dbReference>
<dbReference type="HAMAP" id="MF_01902">
    <property type="entry name" value="DNApol_error_prone"/>
    <property type="match status" value="1"/>
</dbReference>
<evidence type="ECO:0000313" key="15">
    <source>
        <dbReference type="EMBL" id="KFN50364.1"/>
    </source>
</evidence>
<comment type="similarity">
    <text evidence="2 13">Belongs to the DNA polymerase type-C family. DnaE2 subfamily.</text>
</comment>
<dbReference type="InterPro" id="IPR004013">
    <property type="entry name" value="PHP_dom"/>
</dbReference>
<name>A0A091BHW3_9GAMM</name>
<dbReference type="InterPro" id="IPR004805">
    <property type="entry name" value="DnaE2/DnaE/PolC"/>
</dbReference>
<evidence type="ECO:0000256" key="5">
    <source>
        <dbReference type="ARBA" id="ARBA00022490"/>
    </source>
</evidence>
<proteinExistence type="inferred from homology"/>
<comment type="function">
    <text evidence="13">DNA polymerase involved in damage-induced mutagenesis and translesion synthesis (TLS). It is not the major replicative DNA polymerase.</text>
</comment>
<keyword evidence="7 13" id="KW-0548">Nucleotidyltransferase</keyword>
<evidence type="ECO:0000256" key="9">
    <source>
        <dbReference type="ARBA" id="ARBA00022763"/>
    </source>
</evidence>
<comment type="subcellular location">
    <subcellularLocation>
        <location evidence="1 13">Cytoplasm</location>
    </subcellularLocation>
</comment>
<evidence type="ECO:0000259" key="14">
    <source>
        <dbReference type="SMART" id="SM00481"/>
    </source>
</evidence>
<keyword evidence="6 13" id="KW-0808">Transferase</keyword>
<accession>A0A091BHW3</accession>
<comment type="catalytic activity">
    <reaction evidence="12 13">
        <text>DNA(n) + a 2'-deoxyribonucleoside 5'-triphosphate = DNA(n+1) + diphosphate</text>
        <dbReference type="Rhea" id="RHEA:22508"/>
        <dbReference type="Rhea" id="RHEA-COMP:17339"/>
        <dbReference type="Rhea" id="RHEA-COMP:17340"/>
        <dbReference type="ChEBI" id="CHEBI:33019"/>
        <dbReference type="ChEBI" id="CHEBI:61560"/>
        <dbReference type="ChEBI" id="CHEBI:173112"/>
        <dbReference type="EC" id="2.7.7.7"/>
    </reaction>
</comment>
<dbReference type="InterPro" id="IPR004365">
    <property type="entry name" value="NA-bd_OB_tRNA"/>
</dbReference>
<dbReference type="eggNOG" id="COG0587">
    <property type="taxonomic scope" value="Bacteria"/>
</dbReference>
<keyword evidence="11 13" id="KW-0234">DNA repair</keyword>
<dbReference type="NCBIfam" id="NF004225">
    <property type="entry name" value="PRK05672.1"/>
    <property type="match status" value="1"/>
</dbReference>
<evidence type="ECO:0000256" key="1">
    <source>
        <dbReference type="ARBA" id="ARBA00004496"/>
    </source>
</evidence>
<evidence type="ECO:0000256" key="7">
    <source>
        <dbReference type="ARBA" id="ARBA00022695"/>
    </source>
</evidence>
<dbReference type="GO" id="GO:0008408">
    <property type="term" value="F:3'-5' exonuclease activity"/>
    <property type="evidence" value="ECO:0007669"/>
    <property type="project" value="InterPro"/>
</dbReference>
<evidence type="ECO:0000256" key="2">
    <source>
        <dbReference type="ARBA" id="ARBA00007391"/>
    </source>
</evidence>
<evidence type="ECO:0000313" key="16">
    <source>
        <dbReference type="Proteomes" id="UP000029391"/>
    </source>
</evidence>
<dbReference type="CDD" id="cd07434">
    <property type="entry name" value="PHP_PolIIIA_DnaE2"/>
    <property type="match status" value="1"/>
</dbReference>
<dbReference type="Pfam" id="PF07733">
    <property type="entry name" value="DNA_pol3_alpha"/>
    <property type="match status" value="1"/>
</dbReference>
<dbReference type="Pfam" id="PF02811">
    <property type="entry name" value="PHP"/>
    <property type="match status" value="1"/>
</dbReference>
<keyword evidence="9 13" id="KW-0227">DNA damage</keyword>
<dbReference type="Pfam" id="PF14579">
    <property type="entry name" value="HHH_6"/>
    <property type="match status" value="1"/>
</dbReference>
<dbReference type="SUPFAM" id="SSF89550">
    <property type="entry name" value="PHP domain-like"/>
    <property type="match status" value="1"/>
</dbReference>
<keyword evidence="16" id="KW-1185">Reference proteome</keyword>
<evidence type="ECO:0000256" key="13">
    <source>
        <dbReference type="HAMAP-Rule" id="MF_01902"/>
    </source>
</evidence>
<evidence type="ECO:0000256" key="4">
    <source>
        <dbReference type="ARBA" id="ARBA00017273"/>
    </source>
</evidence>
<dbReference type="InterPro" id="IPR029460">
    <property type="entry name" value="DNAPol_HHH"/>
</dbReference>
<dbReference type="RefSeq" id="WP_425476587.1">
    <property type="nucleotide sequence ID" value="NZ_AWXU01000020.1"/>
</dbReference>
<evidence type="ECO:0000256" key="11">
    <source>
        <dbReference type="ARBA" id="ARBA00023204"/>
    </source>
</evidence>
<dbReference type="SMART" id="SM00481">
    <property type="entry name" value="POLIIIAc"/>
    <property type="match status" value="1"/>
</dbReference>
<protein>
    <recommendedName>
        <fullName evidence="4 13">Error-prone DNA polymerase</fullName>
        <ecNumber evidence="3 13">2.7.7.7</ecNumber>
    </recommendedName>
</protein>
<dbReference type="PANTHER" id="PTHR32294">
    <property type="entry name" value="DNA POLYMERASE III SUBUNIT ALPHA"/>
    <property type="match status" value="1"/>
</dbReference>
<gene>
    <name evidence="13" type="primary">dnaE2</name>
    <name evidence="15" type="ORF">P873_06735</name>
</gene>
<keyword evidence="10 13" id="KW-0239">DNA-directed DNA polymerase</keyword>
<dbReference type="GO" id="GO:0003887">
    <property type="term" value="F:DNA-directed DNA polymerase activity"/>
    <property type="evidence" value="ECO:0007669"/>
    <property type="project" value="UniProtKB-UniRule"/>
</dbReference>